<dbReference type="Proteomes" id="UP001075387">
    <property type="component" value="Unassembled WGS sequence"/>
</dbReference>
<feature type="transmembrane region" description="Helical" evidence="5">
    <location>
        <begin position="7"/>
        <end position="25"/>
    </location>
</feature>
<protein>
    <submittedName>
        <fullName evidence="6">CbiQ family ECF transporter T component</fullName>
    </submittedName>
</protein>
<name>A0AAP3CRQ3_BACMO</name>
<sequence>MKQPLHLINPAVKAAAVFCCVVMLSFIYNPYTPACFYIIIVAGVLFAARIPMKKWLLFTIPFLILAFGCVWTAAVFGKIPTTADNILFQAGPFSINSENVAVGISLGFRILCFSALSMMFVFTTDPILFMLSLVQQCKLSPKLAYGVIAGFRFLPLLKEEVQLIQQAHKIRGGAAENGLKEKISALKRYTIPLLASAIRKAERTALAMESKGFTGTRNRTYYRSLTVSLRDWLFFFIVLLLFAGSFLVSLCFTS</sequence>
<evidence type="ECO:0000313" key="6">
    <source>
        <dbReference type="EMBL" id="MCY8510177.1"/>
    </source>
</evidence>
<keyword evidence="3 5" id="KW-1133">Transmembrane helix</keyword>
<dbReference type="EMBL" id="JALAQA010000005">
    <property type="protein sequence ID" value="MCY8510177.1"/>
    <property type="molecule type" value="Genomic_DNA"/>
</dbReference>
<evidence type="ECO:0000256" key="4">
    <source>
        <dbReference type="ARBA" id="ARBA00023136"/>
    </source>
</evidence>
<keyword evidence="4 5" id="KW-0472">Membrane</keyword>
<dbReference type="PANTHER" id="PTHR33514:SF13">
    <property type="entry name" value="PROTEIN ABCI12, CHLOROPLASTIC"/>
    <property type="match status" value="1"/>
</dbReference>
<proteinExistence type="predicted"/>
<accession>A0AAP3CRQ3</accession>
<comment type="caution">
    <text evidence="6">The sequence shown here is derived from an EMBL/GenBank/DDBJ whole genome shotgun (WGS) entry which is preliminary data.</text>
</comment>
<evidence type="ECO:0000256" key="3">
    <source>
        <dbReference type="ARBA" id="ARBA00022989"/>
    </source>
</evidence>
<feature type="transmembrane region" description="Helical" evidence="5">
    <location>
        <begin position="31"/>
        <end position="48"/>
    </location>
</feature>
<reference evidence="6" key="1">
    <citation type="submission" date="2022-02" db="EMBL/GenBank/DDBJ databases">
        <title>Crop Bioprotection Bacillus Genome Sequencing.</title>
        <authorList>
            <person name="Dunlap C."/>
        </authorList>
    </citation>
    <scope>NUCLEOTIDE SEQUENCE</scope>
    <source>
        <strain evidence="6">CK3O2B-54A</strain>
    </source>
</reference>
<dbReference type="CDD" id="cd16914">
    <property type="entry name" value="EcfT"/>
    <property type="match status" value="1"/>
</dbReference>
<organism evidence="6 7">
    <name type="scientific">Bacillus mojavensis</name>
    <dbReference type="NCBI Taxonomy" id="72360"/>
    <lineage>
        <taxon>Bacteria</taxon>
        <taxon>Bacillati</taxon>
        <taxon>Bacillota</taxon>
        <taxon>Bacilli</taxon>
        <taxon>Bacillales</taxon>
        <taxon>Bacillaceae</taxon>
        <taxon>Bacillus</taxon>
    </lineage>
</organism>
<gene>
    <name evidence="6" type="ORF">MOD07_11500</name>
</gene>
<comment type="subcellular location">
    <subcellularLocation>
        <location evidence="1">Membrane</location>
        <topology evidence="1">Multi-pass membrane protein</topology>
    </subcellularLocation>
</comment>
<keyword evidence="2 5" id="KW-0812">Transmembrane</keyword>
<dbReference type="RefSeq" id="WP_268446394.1">
    <property type="nucleotide sequence ID" value="NZ_JALAQA010000005.1"/>
</dbReference>
<evidence type="ECO:0000256" key="5">
    <source>
        <dbReference type="SAM" id="Phobius"/>
    </source>
</evidence>
<dbReference type="AlphaFoldDB" id="A0AAP3CRQ3"/>
<dbReference type="InterPro" id="IPR003339">
    <property type="entry name" value="ABC/ECF_trnsptr_transmembrane"/>
</dbReference>
<evidence type="ECO:0000256" key="1">
    <source>
        <dbReference type="ARBA" id="ARBA00004141"/>
    </source>
</evidence>
<feature type="transmembrane region" description="Helical" evidence="5">
    <location>
        <begin position="100"/>
        <end position="122"/>
    </location>
</feature>
<dbReference type="Pfam" id="PF02361">
    <property type="entry name" value="CbiQ"/>
    <property type="match status" value="1"/>
</dbReference>
<dbReference type="GO" id="GO:0005886">
    <property type="term" value="C:plasma membrane"/>
    <property type="evidence" value="ECO:0007669"/>
    <property type="project" value="UniProtKB-ARBA"/>
</dbReference>
<feature type="transmembrane region" description="Helical" evidence="5">
    <location>
        <begin position="55"/>
        <end position="80"/>
    </location>
</feature>
<dbReference type="PANTHER" id="PTHR33514">
    <property type="entry name" value="PROTEIN ABCI12, CHLOROPLASTIC"/>
    <property type="match status" value="1"/>
</dbReference>
<feature type="transmembrane region" description="Helical" evidence="5">
    <location>
        <begin position="232"/>
        <end position="252"/>
    </location>
</feature>
<evidence type="ECO:0000313" key="7">
    <source>
        <dbReference type="Proteomes" id="UP001075387"/>
    </source>
</evidence>
<evidence type="ECO:0000256" key="2">
    <source>
        <dbReference type="ARBA" id="ARBA00022692"/>
    </source>
</evidence>